<dbReference type="EMBL" id="MF600313">
    <property type="protein sequence ID" value="AVN58440.1"/>
    <property type="molecule type" value="Genomic_DNA"/>
</dbReference>
<sequence length="364" mass="39275">MTSNRVKQAARKLMAERPGLRYTDALRLVTGEQAPQPLVSGSSPWFGALGIDDVGTFDPLKGWSQSQRAHEIGFVPVGFELDRDRSPVGTAYLSGGQNTIVAGSSGAGKSHLCDNALLSVAATYSPRRVQFVLASTWHSAFHNCHLLPHTIAIFERDPSPGFDKDAVVAPDKLDALPEMLVQEYRRRAEFLTAAGSPSIAAYRKSSAANASPPPPDLIVLVEEFGALEDFAEVYEPALRMVCEDGPRVGVNLWVVEGSVVNEVTGKTAVSDGPWAPLIGSFSQRICFRTSDANDVPFLLGNNDTHEQTPGWDADVSLSGEAGYRRIICFDNHGGAVGNGLRGKSWPLRQLTKRSLATTLRFAIS</sequence>
<dbReference type="RefSeq" id="WP_155921894.1">
    <property type="nucleotide sequence ID" value="NZ_MF600313.1"/>
</dbReference>
<dbReference type="Gene3D" id="3.40.50.300">
    <property type="entry name" value="P-loop containing nucleotide triphosphate hydrolases"/>
    <property type="match status" value="1"/>
</dbReference>
<reference evidence="3" key="1">
    <citation type="journal article" date="2018" name="Front. Microbiol.">
        <title>Beyond the Limits: tRNA Array Units in Mycobacterium Genomes.</title>
        <authorList>
            <person name="Morgado S.M."/>
            <person name="Vicente A.C."/>
        </authorList>
    </citation>
    <scope>NUCLEOTIDE SEQUENCE</scope>
    <source>
        <strain evidence="3">CBMA 213</strain>
        <plasmid evidence="3">pCBMA213_1</plasmid>
    </source>
</reference>
<evidence type="ECO:0000256" key="1">
    <source>
        <dbReference type="PROSITE-ProRule" id="PRU00289"/>
    </source>
</evidence>
<dbReference type="GO" id="GO:0005524">
    <property type="term" value="F:ATP binding"/>
    <property type="evidence" value="ECO:0007669"/>
    <property type="project" value="UniProtKB-UniRule"/>
</dbReference>
<evidence type="ECO:0000259" key="2">
    <source>
        <dbReference type="PROSITE" id="PS50901"/>
    </source>
</evidence>
<keyword evidence="3" id="KW-0614">Plasmid</keyword>
<accession>A0A343VRB6</accession>
<dbReference type="PROSITE" id="PS50901">
    <property type="entry name" value="FTSK"/>
    <property type="match status" value="1"/>
</dbReference>
<proteinExistence type="predicted"/>
<geneLocation type="plasmid" evidence="3">
    <name>pCBMA213_1</name>
</geneLocation>
<dbReference type="Pfam" id="PF01580">
    <property type="entry name" value="FtsK_SpoIIIE"/>
    <property type="match status" value="1"/>
</dbReference>
<keyword evidence="1" id="KW-0067">ATP-binding</keyword>
<keyword evidence="1" id="KW-0547">Nucleotide-binding</keyword>
<dbReference type="InterPro" id="IPR027417">
    <property type="entry name" value="P-loop_NTPase"/>
</dbReference>
<dbReference type="InterPro" id="IPR002543">
    <property type="entry name" value="FtsK_dom"/>
</dbReference>
<feature type="domain" description="FtsK" evidence="2">
    <location>
        <begin position="85"/>
        <end position="296"/>
    </location>
</feature>
<dbReference type="AlphaFoldDB" id="A0A343VRB6"/>
<dbReference type="SUPFAM" id="SSF52540">
    <property type="entry name" value="P-loop containing nucleoside triphosphate hydrolases"/>
    <property type="match status" value="1"/>
</dbReference>
<organism evidence="3">
    <name type="scientific">Mycolicibacterium sp. CBMA 213</name>
    <dbReference type="NCBI Taxonomy" id="1968788"/>
    <lineage>
        <taxon>Bacteria</taxon>
        <taxon>Bacillati</taxon>
        <taxon>Actinomycetota</taxon>
        <taxon>Actinomycetes</taxon>
        <taxon>Mycobacteriales</taxon>
        <taxon>Mycobacteriaceae</taxon>
        <taxon>Mycolicibacterium</taxon>
    </lineage>
</organism>
<feature type="binding site" evidence="1">
    <location>
        <begin position="103"/>
        <end position="110"/>
    </location>
    <ligand>
        <name>ATP</name>
        <dbReference type="ChEBI" id="CHEBI:30616"/>
    </ligand>
</feature>
<gene>
    <name evidence="3" type="primary">eccC_2</name>
    <name evidence="3" type="ORF">B5P44_p00145</name>
</gene>
<name>A0A343VRB6_9MYCO</name>
<dbReference type="GO" id="GO:0003677">
    <property type="term" value="F:DNA binding"/>
    <property type="evidence" value="ECO:0007669"/>
    <property type="project" value="InterPro"/>
</dbReference>
<protein>
    <submittedName>
        <fullName evidence="3">ESX secretion system protein EccC</fullName>
    </submittedName>
</protein>
<evidence type="ECO:0000313" key="3">
    <source>
        <dbReference type="EMBL" id="AVN58440.1"/>
    </source>
</evidence>